<sequence length="276" mass="30905">MLVVAYRSRVDLARNIMDTLTHSISSQLSVALDIYNILPLKVELISTVLIGYNENVIILENIELCLNLRNPDYISSMPKATKLCEIEQEKILALKAEGMSNQKIAEKIRRSRMPVDNFLKDPNSYNRVHAGGRSKATSAGHGEEVTMLLCFQNKSTKRENLHLHDNDNPKRAPVTDVTHISSQKIHLFSAFFKPRSRNAHIADALKGADPTTDTGVLQKKAVLSARIFNKTAAWIMSRQEQEPGIKDVKLSITLPPGQNCHLDNGFRFFIQSSGQT</sequence>
<reference evidence="2" key="1">
    <citation type="submission" date="2023-08" db="EMBL/GenBank/DDBJ databases">
        <authorList>
            <person name="Alioto T."/>
            <person name="Alioto T."/>
            <person name="Gomez Garrido J."/>
        </authorList>
    </citation>
    <scope>NUCLEOTIDE SEQUENCE</scope>
</reference>
<dbReference type="Gene3D" id="1.10.10.60">
    <property type="entry name" value="Homeodomain-like"/>
    <property type="match status" value="1"/>
</dbReference>
<dbReference type="GO" id="GO:0003677">
    <property type="term" value="F:DNA binding"/>
    <property type="evidence" value="ECO:0007669"/>
    <property type="project" value="InterPro"/>
</dbReference>
<dbReference type="EMBL" id="OX597814">
    <property type="protein sequence ID" value="CAI9714875.1"/>
    <property type="molecule type" value="Genomic_DNA"/>
</dbReference>
<feature type="domain" description="Tc3 transposase DNA binding" evidence="1">
    <location>
        <begin position="81"/>
        <end position="125"/>
    </location>
</feature>
<dbReference type="AlphaFoldDB" id="A0AA36EWU9"/>
<name>A0AA36EWU9_OCTVU</name>
<keyword evidence="3" id="KW-1185">Reference proteome</keyword>
<evidence type="ECO:0000313" key="2">
    <source>
        <dbReference type="EMBL" id="CAI9714875.1"/>
    </source>
</evidence>
<protein>
    <submittedName>
        <fullName evidence="2">---NA</fullName>
    </submittedName>
</protein>
<organism evidence="2 3">
    <name type="scientific">Octopus vulgaris</name>
    <name type="common">Common octopus</name>
    <dbReference type="NCBI Taxonomy" id="6645"/>
    <lineage>
        <taxon>Eukaryota</taxon>
        <taxon>Metazoa</taxon>
        <taxon>Spiralia</taxon>
        <taxon>Lophotrochozoa</taxon>
        <taxon>Mollusca</taxon>
        <taxon>Cephalopoda</taxon>
        <taxon>Coleoidea</taxon>
        <taxon>Octopodiformes</taxon>
        <taxon>Octopoda</taxon>
        <taxon>Incirrata</taxon>
        <taxon>Octopodidae</taxon>
        <taxon>Octopus</taxon>
    </lineage>
</organism>
<proteinExistence type="predicted"/>
<dbReference type="Pfam" id="PF11427">
    <property type="entry name" value="HTH_Tnp_Tc3_1"/>
    <property type="match status" value="1"/>
</dbReference>
<accession>A0AA36EWU9</accession>
<gene>
    <name evidence="2" type="ORF">OCTVUL_1B021815</name>
</gene>
<dbReference type="Proteomes" id="UP001162480">
    <property type="component" value="Chromosome 1"/>
</dbReference>
<evidence type="ECO:0000313" key="3">
    <source>
        <dbReference type="Proteomes" id="UP001162480"/>
    </source>
</evidence>
<evidence type="ECO:0000259" key="1">
    <source>
        <dbReference type="Pfam" id="PF11427"/>
    </source>
</evidence>
<dbReference type="InterPro" id="IPR025898">
    <property type="entry name" value="Tc3_transposase_DNA-bd_dom"/>
</dbReference>